<feature type="signal peptide" evidence="1">
    <location>
        <begin position="1"/>
        <end position="24"/>
    </location>
</feature>
<dbReference type="SUPFAM" id="SSF56935">
    <property type="entry name" value="Porins"/>
    <property type="match status" value="1"/>
</dbReference>
<keyword evidence="3" id="KW-1185">Reference proteome</keyword>
<organism evidence="2 3">
    <name type="scientific">Sodaliphilus pleomorphus</name>
    <dbReference type="NCBI Taxonomy" id="2606626"/>
    <lineage>
        <taxon>Bacteria</taxon>
        <taxon>Pseudomonadati</taxon>
        <taxon>Bacteroidota</taxon>
        <taxon>Bacteroidia</taxon>
        <taxon>Bacteroidales</taxon>
        <taxon>Muribaculaceae</taxon>
        <taxon>Sodaliphilus</taxon>
    </lineage>
</organism>
<feature type="chain" id="PRO_5026899321" description="Outer membrane protein beta-barrel domain-containing protein" evidence="1">
    <location>
        <begin position="25"/>
        <end position="987"/>
    </location>
</feature>
<evidence type="ECO:0000313" key="3">
    <source>
        <dbReference type="Proteomes" id="UP000483362"/>
    </source>
</evidence>
<dbReference type="EMBL" id="VULT01000005">
    <property type="protein sequence ID" value="MSS17033.1"/>
    <property type="molecule type" value="Genomic_DNA"/>
</dbReference>
<dbReference type="Proteomes" id="UP000483362">
    <property type="component" value="Unassembled WGS sequence"/>
</dbReference>
<comment type="caution">
    <text evidence="2">The sequence shown here is derived from an EMBL/GenBank/DDBJ whole genome shotgun (WGS) entry which is preliminary data.</text>
</comment>
<evidence type="ECO:0000256" key="1">
    <source>
        <dbReference type="SAM" id="SignalP"/>
    </source>
</evidence>
<dbReference type="RefSeq" id="WP_154327566.1">
    <property type="nucleotide sequence ID" value="NZ_CP045696.1"/>
</dbReference>
<reference evidence="2 3" key="1">
    <citation type="submission" date="2019-08" db="EMBL/GenBank/DDBJ databases">
        <title>In-depth cultivation of the pig gut microbiome towards novel bacterial diversity and tailored functional studies.</title>
        <authorList>
            <person name="Wylensek D."/>
            <person name="Hitch T.C.A."/>
            <person name="Clavel T."/>
        </authorList>
    </citation>
    <scope>NUCLEOTIDE SEQUENCE [LARGE SCALE GENOMIC DNA]</scope>
    <source>
        <strain evidence="2 3">Oil-RF-744-WCA-WT-10</strain>
    </source>
</reference>
<protein>
    <recommendedName>
        <fullName evidence="4">Outer membrane protein beta-barrel domain-containing protein</fullName>
    </recommendedName>
</protein>
<dbReference type="AlphaFoldDB" id="A0A6L5XCP0"/>
<evidence type="ECO:0000313" key="2">
    <source>
        <dbReference type="EMBL" id="MSS17033.1"/>
    </source>
</evidence>
<name>A0A6L5XCP0_9BACT</name>
<keyword evidence="1" id="KW-0732">Signal</keyword>
<sequence>MNRRIIILALMVVMLAMWPQGSAAKPIAKDKDKPCMVIGQVKDYLTHVLIDGAKVTLLTRDGVPVDSGRSSKNQTSSNLTTVYWVTAKTCDMPEMLLRVEAEGYEPAVVTLPAKKVHGRGSKGVRYVEDVLLKRQPKTIKLNDVVVKATKVKFYHKGDTLVFNADAFQLSQGSMLDGLIRQMPGVELKDDGRIYVNGKYVESLLLNGEDFFSKDRKIMLDNLPAYMVKNVKVYEKSSVLGERLHKKLGDETYVMDVHLKKEYNVGWIANVEAGGGTHDRYLARLFALCFSDHSRVSVFGNLNNLNDDRRPGESTTWTPEKMPAGKLTQRQAGLDYLIKQKDSKYKLSGNATVTHNDEHTLTRQNTLNYLTGHDSWTRYQQQQARHTFSVKSENEWKWTPAKRTTLLMQPSLSWQRTRNRQAMVSATFNENPEDYVGSATALIDTIGRQPAGNLLRRIAANRLLYSQLEKVDKLAVDNDIDFSQDLAEDMMTTFDFSAGLHYRSTKTKAFSHYLLDYPTLPTAATDYRNRYAHSQPNYSLSYNFGTYLMYWFNDIMYIQPTYKIELEHQHHDYALYRLDQLAGYDAGSDTPLGTLPSMQAYESTIDLQNSFWRSQNRATNTFAVDWSISRWHGDNKDIWVYVSLPLELNNYNMDYRQAAYDGSLHRRAWFFNPTFILRKMWDSQNKAIEFRYYLTHEVPDLVRFIPVRTDADPLNVTLGNPDLRNPCTHFFLLKYDGYSSKKPDLIFSVWTRFYLYKNALSMAYTYNRNTGARVFKPYSVDGNSAFQAGVDFGTPVTRNKLLSLDTKTRFGATRSVDLMTVVSTDDYDFTTMPARSIVHNTWASEDLKLEYKFPWMRLGLNGYVLFNRASSGREGFETQRVWDFHYGPTLKATLPWQVELATDLSIYSRRGYDDSSANTNDVVWNARLSKSFTKLGLTFLVDGFDMLHQLSNRSVTMNAQGRTEVWRNVLPNYVLFHVIYKFSKKPKK</sequence>
<gene>
    <name evidence="2" type="ORF">FYJ29_04540</name>
</gene>
<evidence type="ECO:0008006" key="4">
    <source>
        <dbReference type="Google" id="ProtNLM"/>
    </source>
</evidence>
<proteinExistence type="predicted"/>
<accession>A0A6L5XCP0</accession>